<evidence type="ECO:0000256" key="10">
    <source>
        <dbReference type="ARBA" id="ARBA00023136"/>
    </source>
</evidence>
<accession>A0ABS7V1I6</accession>
<keyword evidence="10 13" id="KW-0472">Membrane</keyword>
<comment type="caution">
    <text evidence="15">The sequence shown here is derived from an EMBL/GenBank/DDBJ whole genome shotgun (WGS) entry which is preliminary data.</text>
</comment>
<gene>
    <name evidence="15" type="ORF">KIJ07_01075</name>
</gene>
<dbReference type="Pfam" id="PF00520">
    <property type="entry name" value="Ion_trans"/>
    <property type="match status" value="1"/>
</dbReference>
<proteinExistence type="predicted"/>
<sequence>MFIVKKIYYSVVLILSLLSILLALLDISNVISAGSPPYSYLDKGILVFFWIDYITRFTFANNKKQFFKSNIFDLLAIIPFDSIFYFFRAFRVLRVIKLLRLIRIVGFTGKIQKSIKRFFGTNGFIYLVIMTIILIVIGAEIYSVAESVDYMNSLWWAIATMTTVGYGDISPHTEVGRFVAVILMVLGIGLIGSVTSTITAFFVDEKSDKENDQLKQELQDIKLELQLLHDEIKKGNSSRS</sequence>
<evidence type="ECO:0000256" key="1">
    <source>
        <dbReference type="ARBA" id="ARBA00004141"/>
    </source>
</evidence>
<evidence type="ECO:0000313" key="16">
    <source>
        <dbReference type="Proteomes" id="UP000705994"/>
    </source>
</evidence>
<dbReference type="SUPFAM" id="SSF81324">
    <property type="entry name" value="Voltage-gated potassium channels"/>
    <property type="match status" value="1"/>
</dbReference>
<dbReference type="EMBL" id="JAHBFX010000001">
    <property type="protein sequence ID" value="MBZ5999023.1"/>
    <property type="molecule type" value="Genomic_DNA"/>
</dbReference>
<evidence type="ECO:0000256" key="3">
    <source>
        <dbReference type="ARBA" id="ARBA00022538"/>
    </source>
</evidence>
<keyword evidence="3" id="KW-0633">Potassium transport</keyword>
<dbReference type="Gene3D" id="1.20.120.350">
    <property type="entry name" value="Voltage-gated potassium channels. Chain C"/>
    <property type="match status" value="1"/>
</dbReference>
<keyword evidence="11 15" id="KW-0407">Ion channel</keyword>
<dbReference type="InterPro" id="IPR027359">
    <property type="entry name" value="Volt_channel_dom_sf"/>
</dbReference>
<keyword evidence="2" id="KW-0813">Transport</keyword>
<keyword evidence="5" id="KW-0631">Potassium channel</keyword>
<keyword evidence="12" id="KW-0175">Coiled coil</keyword>
<keyword evidence="6" id="KW-0851">Voltage-gated channel</keyword>
<keyword evidence="9" id="KW-0406">Ion transport</keyword>
<feature type="coiled-coil region" evidence="12">
    <location>
        <begin position="204"/>
        <end position="231"/>
    </location>
</feature>
<dbReference type="Proteomes" id="UP000705994">
    <property type="component" value="Unassembled WGS sequence"/>
</dbReference>
<evidence type="ECO:0000259" key="14">
    <source>
        <dbReference type="Pfam" id="PF00520"/>
    </source>
</evidence>
<dbReference type="PANTHER" id="PTHR11537">
    <property type="entry name" value="VOLTAGE-GATED POTASSIUM CHANNEL"/>
    <property type="match status" value="1"/>
</dbReference>
<keyword evidence="8 13" id="KW-1133">Transmembrane helix</keyword>
<dbReference type="InterPro" id="IPR028325">
    <property type="entry name" value="VG_K_chnl"/>
</dbReference>
<evidence type="ECO:0000256" key="13">
    <source>
        <dbReference type="SAM" id="Phobius"/>
    </source>
</evidence>
<dbReference type="Gene3D" id="1.10.287.70">
    <property type="match status" value="1"/>
</dbReference>
<keyword evidence="16" id="KW-1185">Reference proteome</keyword>
<evidence type="ECO:0000256" key="12">
    <source>
        <dbReference type="SAM" id="Coils"/>
    </source>
</evidence>
<dbReference type="InterPro" id="IPR005821">
    <property type="entry name" value="Ion_trans_dom"/>
</dbReference>
<evidence type="ECO:0000256" key="8">
    <source>
        <dbReference type="ARBA" id="ARBA00022989"/>
    </source>
</evidence>
<comment type="subcellular location">
    <subcellularLocation>
        <location evidence="1">Membrane</location>
        <topology evidence="1">Multi-pass membrane protein</topology>
    </subcellularLocation>
</comment>
<evidence type="ECO:0000256" key="9">
    <source>
        <dbReference type="ARBA" id="ARBA00023065"/>
    </source>
</evidence>
<evidence type="ECO:0000256" key="5">
    <source>
        <dbReference type="ARBA" id="ARBA00022826"/>
    </source>
</evidence>
<evidence type="ECO:0000256" key="2">
    <source>
        <dbReference type="ARBA" id="ARBA00022448"/>
    </source>
</evidence>
<feature type="transmembrane region" description="Helical" evidence="13">
    <location>
        <begin position="123"/>
        <end position="145"/>
    </location>
</feature>
<feature type="domain" description="Ion transport" evidence="14">
    <location>
        <begin position="6"/>
        <end position="205"/>
    </location>
</feature>
<dbReference type="PANTHER" id="PTHR11537:SF254">
    <property type="entry name" value="POTASSIUM VOLTAGE-GATED CHANNEL PROTEIN SHAB"/>
    <property type="match status" value="1"/>
</dbReference>
<keyword evidence="4 13" id="KW-0812">Transmembrane</keyword>
<organism evidence="15 16">
    <name type="scientific">Leuconostoc gelidum subsp. gelidum</name>
    <dbReference type="NCBI Taxonomy" id="1607839"/>
    <lineage>
        <taxon>Bacteria</taxon>
        <taxon>Bacillati</taxon>
        <taxon>Bacillota</taxon>
        <taxon>Bacilli</taxon>
        <taxon>Lactobacillales</taxon>
        <taxon>Lactobacillaceae</taxon>
        <taxon>Leuconostoc</taxon>
        <taxon>Leuconostoc gelidum group</taxon>
    </lineage>
</organism>
<reference evidence="15 16" key="1">
    <citation type="submission" date="2021-05" db="EMBL/GenBank/DDBJ databases">
        <title>Pangenome of Leuconostoc gelidum warrants species status for Leuconostoc gelidum subsp. gasicomitatum.</title>
        <authorList>
            <person name="Johansson P."/>
            <person name="Sade E."/>
            <person name="Hultman J."/>
            <person name="Auvinen P."/>
            <person name="Bjorkroth J."/>
        </authorList>
    </citation>
    <scope>NUCLEOTIDE SEQUENCE [LARGE SCALE GENOMIC DNA]</scope>
    <source>
        <strain evidence="15 16">AMKR21</strain>
    </source>
</reference>
<evidence type="ECO:0000256" key="6">
    <source>
        <dbReference type="ARBA" id="ARBA00022882"/>
    </source>
</evidence>
<evidence type="ECO:0000313" key="15">
    <source>
        <dbReference type="EMBL" id="MBZ5999023.1"/>
    </source>
</evidence>
<feature type="transmembrane region" description="Helical" evidence="13">
    <location>
        <begin position="178"/>
        <end position="203"/>
    </location>
</feature>
<evidence type="ECO:0000256" key="11">
    <source>
        <dbReference type="ARBA" id="ARBA00023303"/>
    </source>
</evidence>
<keyword evidence="7" id="KW-0630">Potassium</keyword>
<evidence type="ECO:0000256" key="7">
    <source>
        <dbReference type="ARBA" id="ARBA00022958"/>
    </source>
</evidence>
<dbReference type="GO" id="GO:0034220">
    <property type="term" value="P:monoatomic ion transmembrane transport"/>
    <property type="evidence" value="ECO:0007669"/>
    <property type="project" value="UniProtKB-KW"/>
</dbReference>
<protein>
    <submittedName>
        <fullName evidence="15">Potassium channel family protein</fullName>
    </submittedName>
</protein>
<evidence type="ECO:0000256" key="4">
    <source>
        <dbReference type="ARBA" id="ARBA00022692"/>
    </source>
</evidence>
<feature type="transmembrane region" description="Helical" evidence="13">
    <location>
        <begin position="71"/>
        <end position="90"/>
    </location>
</feature>
<name>A0ABS7V1I6_LEUGE</name>